<dbReference type="PANTHER" id="PTHR46796:SF13">
    <property type="entry name" value="HTH-TYPE TRANSCRIPTIONAL ACTIVATOR RHAS"/>
    <property type="match status" value="1"/>
</dbReference>
<dbReference type="InterPro" id="IPR050204">
    <property type="entry name" value="AraC_XylS_family_regulators"/>
</dbReference>
<dbReference type="GO" id="GO:0043565">
    <property type="term" value="F:sequence-specific DNA binding"/>
    <property type="evidence" value="ECO:0007669"/>
    <property type="project" value="InterPro"/>
</dbReference>
<dbReference type="PATRIC" id="fig|1365253.3.peg.813"/>
<proteinExistence type="predicted"/>
<dbReference type="Proteomes" id="UP000076587">
    <property type="component" value="Unassembled WGS sequence"/>
</dbReference>
<evidence type="ECO:0000313" key="5">
    <source>
        <dbReference type="EMBL" id="KZN55789.1"/>
    </source>
</evidence>
<organism evidence="5 6">
    <name type="scientific">Pseudoalteromonas luteoviolacea NCIMB 1942</name>
    <dbReference type="NCBI Taxonomy" id="1365253"/>
    <lineage>
        <taxon>Bacteria</taxon>
        <taxon>Pseudomonadati</taxon>
        <taxon>Pseudomonadota</taxon>
        <taxon>Gammaproteobacteria</taxon>
        <taxon>Alteromonadales</taxon>
        <taxon>Pseudoalteromonadaceae</taxon>
        <taxon>Pseudoalteromonas</taxon>
    </lineage>
</organism>
<dbReference type="SMART" id="SM00342">
    <property type="entry name" value="HTH_ARAC"/>
    <property type="match status" value="1"/>
</dbReference>
<name>A0A167GLF3_9GAMM</name>
<keyword evidence="2" id="KW-0238">DNA-binding</keyword>
<gene>
    <name evidence="5" type="ORF">N482_04765</name>
</gene>
<dbReference type="AlphaFoldDB" id="A0A167GLF3"/>
<dbReference type="SUPFAM" id="SSF46689">
    <property type="entry name" value="Homeodomain-like"/>
    <property type="match status" value="2"/>
</dbReference>
<sequence>MIVVALATTILLMFEKKLKPYVLVPEYALLDPLPEHLQARFNKALTLMHQDLAAGLCWEQIATQSAISPFHFHRQFSELFHETPGQYLSRVRLQYAVHYIFAEDEFKITDIAHECGYSSSQALGKALKKALGLTAKEIRAMGVTGTPRQTADLMSKLAHPTESGSLENKLAKDLPCELVWYPQRGMKLLPNASEDWDTIFETFGEKSTRIMGMTPVNQLEKNWQDIETYMGDWQVCGSEYTKLLAEGHYFCCDVYLVSDTAYIVALEQLFKVIESLGYQLDTNGHLVEIIRDIEITETGGVTFSFQVPVIV</sequence>
<evidence type="ECO:0000256" key="3">
    <source>
        <dbReference type="ARBA" id="ARBA00023163"/>
    </source>
</evidence>
<dbReference type="InterPro" id="IPR009057">
    <property type="entry name" value="Homeodomain-like_sf"/>
</dbReference>
<protein>
    <recommendedName>
        <fullName evidence="4">HTH araC/xylS-type domain-containing protein</fullName>
    </recommendedName>
</protein>
<evidence type="ECO:0000259" key="4">
    <source>
        <dbReference type="PROSITE" id="PS01124"/>
    </source>
</evidence>
<dbReference type="EMBL" id="AUXT01000046">
    <property type="protein sequence ID" value="KZN55789.1"/>
    <property type="molecule type" value="Genomic_DNA"/>
</dbReference>
<keyword evidence="1" id="KW-0805">Transcription regulation</keyword>
<dbReference type="GO" id="GO:0003700">
    <property type="term" value="F:DNA-binding transcription factor activity"/>
    <property type="evidence" value="ECO:0007669"/>
    <property type="project" value="InterPro"/>
</dbReference>
<evidence type="ECO:0000256" key="2">
    <source>
        <dbReference type="ARBA" id="ARBA00023125"/>
    </source>
</evidence>
<keyword evidence="3" id="KW-0804">Transcription</keyword>
<evidence type="ECO:0000256" key="1">
    <source>
        <dbReference type="ARBA" id="ARBA00023015"/>
    </source>
</evidence>
<dbReference type="PROSITE" id="PS01124">
    <property type="entry name" value="HTH_ARAC_FAMILY_2"/>
    <property type="match status" value="1"/>
</dbReference>
<dbReference type="Pfam" id="PF12833">
    <property type="entry name" value="HTH_18"/>
    <property type="match status" value="1"/>
</dbReference>
<dbReference type="InterPro" id="IPR018060">
    <property type="entry name" value="HTH_AraC"/>
</dbReference>
<dbReference type="PANTHER" id="PTHR46796">
    <property type="entry name" value="HTH-TYPE TRANSCRIPTIONAL ACTIVATOR RHAS-RELATED"/>
    <property type="match status" value="1"/>
</dbReference>
<accession>A0A167GLF3</accession>
<reference evidence="5 6" key="1">
    <citation type="submission" date="2013-07" db="EMBL/GenBank/DDBJ databases">
        <title>Comparative Genomic and Metabolomic Analysis of Twelve Strains of Pseudoalteromonas luteoviolacea.</title>
        <authorList>
            <person name="Vynne N.G."/>
            <person name="Mansson M."/>
            <person name="Gram L."/>
        </authorList>
    </citation>
    <scope>NUCLEOTIDE SEQUENCE [LARGE SCALE GENOMIC DNA]</scope>
    <source>
        <strain evidence="5 6">NCIMB 1942</strain>
    </source>
</reference>
<dbReference type="Gene3D" id="1.10.10.60">
    <property type="entry name" value="Homeodomain-like"/>
    <property type="match status" value="2"/>
</dbReference>
<evidence type="ECO:0000313" key="6">
    <source>
        <dbReference type="Proteomes" id="UP000076587"/>
    </source>
</evidence>
<feature type="domain" description="HTH araC/xylS-type" evidence="4">
    <location>
        <begin position="42"/>
        <end position="141"/>
    </location>
</feature>
<comment type="caution">
    <text evidence="5">The sequence shown here is derived from an EMBL/GenBank/DDBJ whole genome shotgun (WGS) entry which is preliminary data.</text>
</comment>